<dbReference type="Pfam" id="PF14717">
    <property type="entry name" value="DUF4465"/>
    <property type="match status" value="1"/>
</dbReference>
<name>A0A5C5WWB5_9BACT</name>
<evidence type="ECO:0000313" key="2">
    <source>
        <dbReference type="EMBL" id="TWT54987.1"/>
    </source>
</evidence>
<comment type="caution">
    <text evidence="2">The sequence shown here is derived from an EMBL/GenBank/DDBJ whole genome shotgun (WGS) entry which is preliminary data.</text>
</comment>
<keyword evidence="3" id="KW-1185">Reference proteome</keyword>
<evidence type="ECO:0000313" key="3">
    <source>
        <dbReference type="Proteomes" id="UP000316598"/>
    </source>
</evidence>
<reference evidence="2 3" key="1">
    <citation type="submission" date="2019-02" db="EMBL/GenBank/DDBJ databases">
        <title>Deep-cultivation of Planctomycetes and their phenomic and genomic characterization uncovers novel biology.</title>
        <authorList>
            <person name="Wiegand S."/>
            <person name="Jogler M."/>
            <person name="Boedeker C."/>
            <person name="Pinto D."/>
            <person name="Vollmers J."/>
            <person name="Rivas-Marin E."/>
            <person name="Kohn T."/>
            <person name="Peeters S.H."/>
            <person name="Heuer A."/>
            <person name="Rast P."/>
            <person name="Oberbeckmann S."/>
            <person name="Bunk B."/>
            <person name="Jeske O."/>
            <person name="Meyerdierks A."/>
            <person name="Storesund J.E."/>
            <person name="Kallscheuer N."/>
            <person name="Luecker S."/>
            <person name="Lage O.M."/>
            <person name="Pohl T."/>
            <person name="Merkel B.J."/>
            <person name="Hornburger P."/>
            <person name="Mueller R.-W."/>
            <person name="Bruemmer F."/>
            <person name="Labrenz M."/>
            <person name="Spormann A.M."/>
            <person name="Op Den Camp H."/>
            <person name="Overmann J."/>
            <person name="Amann R."/>
            <person name="Jetten M.S.M."/>
            <person name="Mascher T."/>
            <person name="Medema M.H."/>
            <person name="Devos D.P."/>
            <person name="Kaster A.-K."/>
            <person name="Ovreas L."/>
            <person name="Rohde M."/>
            <person name="Galperin M.Y."/>
            <person name="Jogler C."/>
        </authorList>
    </citation>
    <scope>NUCLEOTIDE SEQUENCE [LARGE SCALE GENOMIC DNA]</scope>
    <source>
        <strain evidence="2 3">Pla22</strain>
    </source>
</reference>
<sequence precursor="true">MKLSLIAVTLISLSATIAMPRYSMAAVVVDFEELGAFTGSSPDGGGSYYNGNDGSGSTNSTGWNSKGVRFSNSYNGDYLPSFDFWSGWSYSNVINSSSPGLNNQYAAYPGGGSSGNGNVQAGGTYAVAFGSGAFFNLPNGSELLSVDVANTTYAALSMRDGDGFAKRFGGVSRNDADFFRITLTGFDSLNAGGNSIGSVTANLADFTFADNSQDYILGDWTTFDLTSIRNARSVAVSFASSDSGDFGINTPTYVAFDNLTITAVPEPSTLSVIAIGSLILGALRFQRRDRVSNR</sequence>
<protein>
    <submittedName>
        <fullName evidence="2">Uncharacterized protein</fullName>
    </submittedName>
</protein>
<keyword evidence="1" id="KW-0732">Signal</keyword>
<dbReference type="AlphaFoldDB" id="A0A5C5WWB5"/>
<feature type="signal peptide" evidence="1">
    <location>
        <begin position="1"/>
        <end position="25"/>
    </location>
</feature>
<dbReference type="Gene3D" id="2.60.120.1350">
    <property type="entry name" value="Protein of unknown function DUF4465"/>
    <property type="match status" value="1"/>
</dbReference>
<dbReference type="RefSeq" id="WP_146515411.1">
    <property type="nucleotide sequence ID" value="NZ_SJPI01000001.1"/>
</dbReference>
<feature type="chain" id="PRO_5022768767" evidence="1">
    <location>
        <begin position="26"/>
        <end position="294"/>
    </location>
</feature>
<proteinExistence type="predicted"/>
<dbReference type="Proteomes" id="UP000316598">
    <property type="component" value="Unassembled WGS sequence"/>
</dbReference>
<dbReference type="InterPro" id="IPR027828">
    <property type="entry name" value="DUF4465"/>
</dbReference>
<organism evidence="2 3">
    <name type="scientific">Rubripirellula amarantea</name>
    <dbReference type="NCBI Taxonomy" id="2527999"/>
    <lineage>
        <taxon>Bacteria</taxon>
        <taxon>Pseudomonadati</taxon>
        <taxon>Planctomycetota</taxon>
        <taxon>Planctomycetia</taxon>
        <taxon>Pirellulales</taxon>
        <taxon>Pirellulaceae</taxon>
        <taxon>Rubripirellula</taxon>
    </lineage>
</organism>
<dbReference type="EMBL" id="SJPI01000001">
    <property type="protein sequence ID" value="TWT54987.1"/>
    <property type="molecule type" value="Genomic_DNA"/>
</dbReference>
<gene>
    <name evidence="2" type="ORF">Pla22_26410</name>
</gene>
<dbReference type="OrthoDB" id="8562952at2"/>
<evidence type="ECO:0000256" key="1">
    <source>
        <dbReference type="SAM" id="SignalP"/>
    </source>
</evidence>
<accession>A0A5C5WWB5</accession>